<gene>
    <name evidence="6" type="ORF">EPA93_06795</name>
</gene>
<dbReference type="GO" id="GO:0046306">
    <property type="term" value="P:alkanesulfonate catabolic process"/>
    <property type="evidence" value="ECO:0007669"/>
    <property type="project" value="TreeGrafter"/>
</dbReference>
<dbReference type="KEGG" id="kbs:EPA93_06795"/>
<keyword evidence="7" id="KW-1185">Reference proteome</keyword>
<reference evidence="6 7" key="1">
    <citation type="submission" date="2019-01" db="EMBL/GenBank/DDBJ databases">
        <title>Ktedonosporobacter rubrisoli SCAWS-G2.</title>
        <authorList>
            <person name="Huang Y."/>
            <person name="Yan B."/>
        </authorList>
    </citation>
    <scope>NUCLEOTIDE SEQUENCE [LARGE SCALE GENOMIC DNA]</scope>
    <source>
        <strain evidence="6 7">SCAWS-G2</strain>
    </source>
</reference>
<dbReference type="Gene3D" id="3.20.20.30">
    <property type="entry name" value="Luciferase-like domain"/>
    <property type="match status" value="1"/>
</dbReference>
<feature type="domain" description="Luciferase-like" evidence="5">
    <location>
        <begin position="17"/>
        <end position="257"/>
    </location>
</feature>
<dbReference type="Pfam" id="PF00296">
    <property type="entry name" value="Bac_luciferase"/>
    <property type="match status" value="1"/>
</dbReference>
<dbReference type="OrthoDB" id="4029802at2"/>
<dbReference type="Proteomes" id="UP000290365">
    <property type="component" value="Chromosome"/>
</dbReference>
<evidence type="ECO:0000256" key="3">
    <source>
        <dbReference type="ARBA" id="ARBA00023002"/>
    </source>
</evidence>
<dbReference type="AlphaFoldDB" id="A0A4P6JKN3"/>
<evidence type="ECO:0000259" key="5">
    <source>
        <dbReference type="Pfam" id="PF00296"/>
    </source>
</evidence>
<evidence type="ECO:0000313" key="7">
    <source>
        <dbReference type="Proteomes" id="UP000290365"/>
    </source>
</evidence>
<dbReference type="GO" id="GO:0008726">
    <property type="term" value="F:alkanesulfonate monooxygenase activity"/>
    <property type="evidence" value="ECO:0007669"/>
    <property type="project" value="TreeGrafter"/>
</dbReference>
<accession>A0A4P6JKN3</accession>
<dbReference type="RefSeq" id="WP_129886326.1">
    <property type="nucleotide sequence ID" value="NZ_CP035758.1"/>
</dbReference>
<organism evidence="6 7">
    <name type="scientific">Ktedonosporobacter rubrisoli</name>
    <dbReference type="NCBI Taxonomy" id="2509675"/>
    <lineage>
        <taxon>Bacteria</taxon>
        <taxon>Bacillati</taxon>
        <taxon>Chloroflexota</taxon>
        <taxon>Ktedonobacteria</taxon>
        <taxon>Ktedonobacterales</taxon>
        <taxon>Ktedonosporobacteraceae</taxon>
        <taxon>Ktedonosporobacter</taxon>
    </lineage>
</organism>
<evidence type="ECO:0000256" key="4">
    <source>
        <dbReference type="ARBA" id="ARBA00023033"/>
    </source>
</evidence>
<name>A0A4P6JKN3_KTERU</name>
<protein>
    <submittedName>
        <fullName evidence="6">TIGR03560 family F420-dependent LLM class oxidoreductase</fullName>
    </submittedName>
</protein>
<keyword evidence="3" id="KW-0560">Oxidoreductase</keyword>
<dbReference type="EMBL" id="CP035758">
    <property type="protein sequence ID" value="QBD75729.1"/>
    <property type="molecule type" value="Genomic_DNA"/>
</dbReference>
<dbReference type="InterPro" id="IPR019952">
    <property type="entry name" value="F420_OxRdatse_Rv1855c_pred"/>
</dbReference>
<keyword evidence="4" id="KW-0503">Monooxygenase</keyword>
<dbReference type="InterPro" id="IPR011251">
    <property type="entry name" value="Luciferase-like_dom"/>
</dbReference>
<evidence type="ECO:0000313" key="6">
    <source>
        <dbReference type="EMBL" id="QBD75729.1"/>
    </source>
</evidence>
<sequence>MTRQALHFGISSGQQQSTYEDILPLWLAADEEPLIEHLWTFDHFIPIGGVDPSEPCLEGWTLLAALAARTQRVRVGMMVSGVTYRYPAILAKQAATVDQISRGRLNFGLGAAWNEVEHTAYGIPFPPASERIKRLDEACQIVRLLWTEQAPTFTGQYYQLKEAYSEPKPLQQPSPPLLIGASGRQMLRIVARHADIWGAMCNTAEEFRQKSAQLDENCRALARDPATLARMASVMINSPEPDWSALRASARAFIEAGARHLVVVLRAPYPEGIVKSLVSELFAPLKEFAPV</sequence>
<evidence type="ECO:0000256" key="1">
    <source>
        <dbReference type="ARBA" id="ARBA00022630"/>
    </source>
</evidence>
<dbReference type="SUPFAM" id="SSF51679">
    <property type="entry name" value="Bacterial luciferase-like"/>
    <property type="match status" value="1"/>
</dbReference>
<dbReference type="PANTHER" id="PTHR42847:SF8">
    <property type="entry name" value="CONSERVED PROTEIN"/>
    <property type="match status" value="1"/>
</dbReference>
<dbReference type="PANTHER" id="PTHR42847">
    <property type="entry name" value="ALKANESULFONATE MONOOXYGENASE"/>
    <property type="match status" value="1"/>
</dbReference>
<dbReference type="InterPro" id="IPR050172">
    <property type="entry name" value="SsuD_RutA_monooxygenase"/>
</dbReference>
<proteinExistence type="predicted"/>
<evidence type="ECO:0000256" key="2">
    <source>
        <dbReference type="ARBA" id="ARBA00022643"/>
    </source>
</evidence>
<dbReference type="NCBIfam" id="TIGR03560">
    <property type="entry name" value="F420_Rv1855c"/>
    <property type="match status" value="1"/>
</dbReference>
<keyword evidence="1" id="KW-0285">Flavoprotein</keyword>
<keyword evidence="2" id="KW-0288">FMN</keyword>
<dbReference type="InterPro" id="IPR036661">
    <property type="entry name" value="Luciferase-like_sf"/>
</dbReference>